<dbReference type="GO" id="GO:0016747">
    <property type="term" value="F:acyltransferase activity, transferring groups other than amino-acyl groups"/>
    <property type="evidence" value="ECO:0007669"/>
    <property type="project" value="InterPro"/>
</dbReference>
<evidence type="ECO:0000313" key="2">
    <source>
        <dbReference type="EMBL" id="KIL49050.1"/>
    </source>
</evidence>
<feature type="domain" description="N-acetyltransferase" evidence="1">
    <location>
        <begin position="1"/>
        <end position="167"/>
    </location>
</feature>
<dbReference type="CDD" id="cd04301">
    <property type="entry name" value="NAT_SF"/>
    <property type="match status" value="1"/>
</dbReference>
<reference evidence="2 3" key="1">
    <citation type="submission" date="2015-01" db="EMBL/GenBank/DDBJ databases">
        <title>Jeotgalibacillus campisalis genome sequencing.</title>
        <authorList>
            <person name="Goh K.M."/>
            <person name="Chan K.-G."/>
            <person name="Yaakop A.S."/>
            <person name="Ee R."/>
            <person name="Gan H.M."/>
            <person name="Chan C.S."/>
        </authorList>
    </citation>
    <scope>NUCLEOTIDE SEQUENCE [LARGE SCALE GENOMIC DNA]</scope>
    <source>
        <strain evidence="2 3">SF-57</strain>
    </source>
</reference>
<evidence type="ECO:0000313" key="3">
    <source>
        <dbReference type="Proteomes" id="UP000031972"/>
    </source>
</evidence>
<dbReference type="Gene3D" id="3.40.630.30">
    <property type="match status" value="1"/>
</dbReference>
<dbReference type="PATRIC" id="fig|220754.4.peg.1104"/>
<dbReference type="SUPFAM" id="SSF55729">
    <property type="entry name" value="Acyl-CoA N-acyltransferases (Nat)"/>
    <property type="match status" value="1"/>
</dbReference>
<sequence length="170" mass="19647">MIRRAERGDGLEISRVRIESWRTTYQGQIDQAFLDQMSPDQWAENWEKDFDQDEIFTYVAEIDNEIVGFAIAGESSEEDFPNHPYELMAIYLLKQHQNKGIGQKLVSKIIETFALKGDAGIHVWAFDDNPYCSFYKKLGGTPITQQVLKIQGKGYNETAYGWESIRDIRL</sequence>
<dbReference type="PROSITE" id="PS51186">
    <property type="entry name" value="GNAT"/>
    <property type="match status" value="1"/>
</dbReference>
<organism evidence="2 3">
    <name type="scientific">Jeotgalibacillus campisalis</name>
    <dbReference type="NCBI Taxonomy" id="220754"/>
    <lineage>
        <taxon>Bacteria</taxon>
        <taxon>Bacillati</taxon>
        <taxon>Bacillota</taxon>
        <taxon>Bacilli</taxon>
        <taxon>Bacillales</taxon>
        <taxon>Caryophanaceae</taxon>
        <taxon>Jeotgalibacillus</taxon>
    </lineage>
</organism>
<dbReference type="AlphaFoldDB" id="A0A0C2RFW5"/>
<keyword evidence="3" id="KW-1185">Reference proteome</keyword>
<dbReference type="OrthoDB" id="5292888at2"/>
<protein>
    <recommendedName>
        <fullName evidence="1">N-acetyltransferase domain-containing protein</fullName>
    </recommendedName>
</protein>
<gene>
    <name evidence="2" type="ORF">KR50_10850</name>
</gene>
<dbReference type="InterPro" id="IPR000182">
    <property type="entry name" value="GNAT_dom"/>
</dbReference>
<accession>A0A0C2RFW5</accession>
<comment type="caution">
    <text evidence="2">The sequence shown here is derived from an EMBL/GenBank/DDBJ whole genome shotgun (WGS) entry which is preliminary data.</text>
</comment>
<proteinExistence type="predicted"/>
<dbReference type="InterPro" id="IPR016181">
    <property type="entry name" value="Acyl_CoA_acyltransferase"/>
</dbReference>
<dbReference type="EMBL" id="JXRR01000010">
    <property type="protein sequence ID" value="KIL49050.1"/>
    <property type="molecule type" value="Genomic_DNA"/>
</dbReference>
<dbReference type="RefSeq" id="WP_041055833.1">
    <property type="nucleotide sequence ID" value="NZ_JXRR01000010.1"/>
</dbReference>
<name>A0A0C2RFW5_9BACL</name>
<dbReference type="Proteomes" id="UP000031972">
    <property type="component" value="Unassembled WGS sequence"/>
</dbReference>
<evidence type="ECO:0000259" key="1">
    <source>
        <dbReference type="PROSITE" id="PS51186"/>
    </source>
</evidence>
<dbReference type="Pfam" id="PF00583">
    <property type="entry name" value="Acetyltransf_1"/>
    <property type="match status" value="1"/>
</dbReference>